<name>Q2KP21_SOLLC</name>
<reference evidence="1" key="1">
    <citation type="submission" date="2005-01" db="EMBL/GenBank/DDBJ databases">
        <title>Expression profiling, characterizing and bioinformatic analysis of a novel stress-regulated conserved protein family from Solanum surattense.</title>
        <authorList>
            <person name="Liu X."/>
            <person name="Li W."/>
            <person name="Lin J."/>
            <person name="Huang B."/>
            <person name="Sun X."/>
            <person name="Tang K."/>
        </authorList>
    </citation>
    <scope>NUCLEOTIDE SEQUENCE</scope>
</reference>
<dbReference type="GO" id="GO:0004222">
    <property type="term" value="F:metalloendopeptidase activity"/>
    <property type="evidence" value="ECO:0007669"/>
    <property type="project" value="InterPro"/>
</dbReference>
<dbReference type="AlphaFoldDB" id="Q2KP21"/>
<evidence type="ECO:0000313" key="1">
    <source>
        <dbReference type="EMBL" id="AAW65813.1"/>
    </source>
</evidence>
<dbReference type="SUPFAM" id="SSF140990">
    <property type="entry name" value="FtsH protease domain-like"/>
    <property type="match status" value="1"/>
</dbReference>
<sequence length="326" mass="35239">MGSIAAYCGGLLCCSELRSSNSRIVSGLSVLEQVDKELTKGDERAALSLVKDLQGKPGGLRCFGAARQVPQRLYSLDELKLNGIEAISLLSPVDATLGAIERNLQIAAILSGSAAWYALDLSPQQIFFVSLGVLFLWTLDLVSFNGGVGTLVLDTIGHTFSQKYHNRVIQHEAGHFLIAYLLGILPKGYTLTSLDALKKEGSLNIQAGTAFVDLEFIEEVNRGKVTATMLNRFSCIALAGVATEYLLFGYAEGGLSDINQLDALLKSLGFTQKKADSQVRWAVLNTILILRRHEKARSKLAEAMTQGKSVGVCIDIIEKSISDDDL</sequence>
<dbReference type="InterPro" id="IPR037219">
    <property type="entry name" value="Peptidase_M41-like"/>
</dbReference>
<dbReference type="GO" id="GO:0006508">
    <property type="term" value="P:proteolysis"/>
    <property type="evidence" value="ECO:0007669"/>
    <property type="project" value="InterPro"/>
</dbReference>
<accession>Q2KP21</accession>
<protein>
    <submittedName>
        <fullName evidence="1">Stress regulated protein</fullName>
    </submittedName>
</protein>
<dbReference type="GO" id="GO:0004176">
    <property type="term" value="F:ATP-dependent peptidase activity"/>
    <property type="evidence" value="ECO:0007669"/>
    <property type="project" value="InterPro"/>
</dbReference>
<dbReference type="Gene3D" id="1.20.58.760">
    <property type="entry name" value="Peptidase M41"/>
    <property type="match status" value="1"/>
</dbReference>
<dbReference type="PANTHER" id="PTHR33471:SF1">
    <property type="entry name" value="OS01G0382700 PROTEIN"/>
    <property type="match status" value="1"/>
</dbReference>
<proteinExistence type="evidence at transcript level"/>
<dbReference type="EMBL" id="AY873991">
    <property type="protein sequence ID" value="AAW65813.1"/>
    <property type="molecule type" value="mRNA"/>
</dbReference>
<dbReference type="GO" id="GO:0005524">
    <property type="term" value="F:ATP binding"/>
    <property type="evidence" value="ECO:0007669"/>
    <property type="project" value="InterPro"/>
</dbReference>
<dbReference type="PANTHER" id="PTHR33471">
    <property type="entry name" value="ATP-DEPENDENT ZINC METALLOPROTEASE-RELATED"/>
    <property type="match status" value="1"/>
</dbReference>
<dbReference type="ExpressionAtlas" id="Q2KP21">
    <property type="expression patterns" value="baseline"/>
</dbReference>
<organism evidence="1">
    <name type="scientific">Solanum lycopersicum</name>
    <name type="common">Tomato</name>
    <name type="synonym">Lycopersicon esculentum</name>
    <dbReference type="NCBI Taxonomy" id="4081"/>
    <lineage>
        <taxon>Eukaryota</taxon>
        <taxon>Viridiplantae</taxon>
        <taxon>Streptophyta</taxon>
        <taxon>Embryophyta</taxon>
        <taxon>Tracheophyta</taxon>
        <taxon>Spermatophyta</taxon>
        <taxon>Magnoliopsida</taxon>
        <taxon>eudicotyledons</taxon>
        <taxon>Gunneridae</taxon>
        <taxon>Pentapetalae</taxon>
        <taxon>asterids</taxon>
        <taxon>lamiids</taxon>
        <taxon>Solanales</taxon>
        <taxon>Solanaceae</taxon>
        <taxon>Solanoideae</taxon>
        <taxon>Solaneae</taxon>
        <taxon>Solanum</taxon>
        <taxon>Solanum subgen. Lycopersicon</taxon>
    </lineage>
</organism>
<dbReference type="FunFam" id="1.20.58.760:FF:000009">
    <property type="entry name" value="Translation initiation factor 3 subunit I"/>
    <property type="match status" value="1"/>
</dbReference>